<dbReference type="OrthoDB" id="3525185at2759"/>
<evidence type="ECO:0008006" key="3">
    <source>
        <dbReference type="Google" id="ProtNLM"/>
    </source>
</evidence>
<evidence type="ECO:0000313" key="1">
    <source>
        <dbReference type="EMBL" id="KAF2492597.1"/>
    </source>
</evidence>
<proteinExistence type="predicted"/>
<name>A0A6A6QNW2_9PEZI</name>
<organism evidence="1 2">
    <name type="scientific">Lophium mytilinum</name>
    <dbReference type="NCBI Taxonomy" id="390894"/>
    <lineage>
        <taxon>Eukaryota</taxon>
        <taxon>Fungi</taxon>
        <taxon>Dikarya</taxon>
        <taxon>Ascomycota</taxon>
        <taxon>Pezizomycotina</taxon>
        <taxon>Dothideomycetes</taxon>
        <taxon>Pleosporomycetidae</taxon>
        <taxon>Mytilinidiales</taxon>
        <taxon>Mytilinidiaceae</taxon>
        <taxon>Lophium</taxon>
    </lineage>
</organism>
<sequence>MDGASSAGFISHITGSAKLVELAMLSCHSPTLLKEVFYYVRFHQAFLSLLGCSQPSPSPDPLLRLDLSNKIPTVQRLLTLATILLTFYPSAPTRQIPDPTTISQISNAIDALWLEYTTQSAALSATPMTWNESSSVYYRDAMTALAFMYFNAVHILLALASTLSQDKLDARSTTDLIDYHARILDAAAFLYQKRIGCAYNRMSLPLYLVAVHGPLAVQRGCARRYFEQWRRGGTMAGISKLALERIEAVEVELSYYDCCGPGVGLPVRIGVAA</sequence>
<accession>A0A6A6QNW2</accession>
<evidence type="ECO:0000313" key="2">
    <source>
        <dbReference type="Proteomes" id="UP000799750"/>
    </source>
</evidence>
<dbReference type="AlphaFoldDB" id="A0A6A6QNW2"/>
<dbReference type="EMBL" id="MU004193">
    <property type="protein sequence ID" value="KAF2492597.1"/>
    <property type="molecule type" value="Genomic_DNA"/>
</dbReference>
<reference evidence="1" key="1">
    <citation type="journal article" date="2020" name="Stud. Mycol.">
        <title>101 Dothideomycetes genomes: a test case for predicting lifestyles and emergence of pathogens.</title>
        <authorList>
            <person name="Haridas S."/>
            <person name="Albert R."/>
            <person name="Binder M."/>
            <person name="Bloem J."/>
            <person name="Labutti K."/>
            <person name="Salamov A."/>
            <person name="Andreopoulos B."/>
            <person name="Baker S."/>
            <person name="Barry K."/>
            <person name="Bills G."/>
            <person name="Bluhm B."/>
            <person name="Cannon C."/>
            <person name="Castanera R."/>
            <person name="Culley D."/>
            <person name="Daum C."/>
            <person name="Ezra D."/>
            <person name="Gonzalez J."/>
            <person name="Henrissat B."/>
            <person name="Kuo A."/>
            <person name="Liang C."/>
            <person name="Lipzen A."/>
            <person name="Lutzoni F."/>
            <person name="Magnuson J."/>
            <person name="Mondo S."/>
            <person name="Nolan M."/>
            <person name="Ohm R."/>
            <person name="Pangilinan J."/>
            <person name="Park H.-J."/>
            <person name="Ramirez L."/>
            <person name="Alfaro M."/>
            <person name="Sun H."/>
            <person name="Tritt A."/>
            <person name="Yoshinaga Y."/>
            <person name="Zwiers L.-H."/>
            <person name="Turgeon B."/>
            <person name="Goodwin S."/>
            <person name="Spatafora J."/>
            <person name="Crous P."/>
            <person name="Grigoriev I."/>
        </authorList>
    </citation>
    <scope>NUCLEOTIDE SEQUENCE</scope>
    <source>
        <strain evidence="1">CBS 269.34</strain>
    </source>
</reference>
<protein>
    <recommendedName>
        <fullName evidence="3">Transcription factor domain-containing protein</fullName>
    </recommendedName>
</protein>
<gene>
    <name evidence="1" type="ORF">BU16DRAFT_528941</name>
</gene>
<keyword evidence="2" id="KW-1185">Reference proteome</keyword>
<dbReference type="Proteomes" id="UP000799750">
    <property type="component" value="Unassembled WGS sequence"/>
</dbReference>